<sequence length="1539" mass="174641">MEPYIGDISTGYWVKGVPYRLEHASRLYERPVVTALNSTCSNMNVMDMFGEYPKESGSFPTEGLYMEGRHFYRTAGVVNDGELPQENEIEPMALNVSPYYTSLYQAYEETYLMYPLICKPRDLKRPIDMKFLNSIRCTPSCDGVCTTIGSKIAKSLIRIASTRIFANPWQSIMEPIVNSIDAYSPKSKVGKFGMGFFSFLYWLIGHPTRYLDVVSYTVEDGTPTTFKIRIQDSPNGLTFNLRVYDSSVRRTGTSITLECALDSMDYKDLDSAQDYIGKLSYVTDASIYEGVKYTVKVTEDSTSPNQIFVHVARDRIHIEDYATGIPLNVVFSSLFIPSVSTKMIRSHAIDRGWKNTSRVVSSTRLPTRETSLHITVSNITVVSIMVSTEHSFVETIVLTMPPNTKLPVSRDDIILTEDTIPAMHEGLNMVIEHLAVVSRDVSVLQSLLEKYMTKTSVHTNIEVMSNRLAYMNDKYESQYVIPKYNSLYKNLFKDRTEAVIISNYSLETKLTKYLDAIIEHPITDMFSGYRVVIVESGDNIPDISNGGTESYMFINQRYIDSLGSDWVVKISLSHYTNRLVSDKEVEKTRHGKYIAMISTALQGSYRDDKKAIMMDILNRDSLVHSTFEKSSYEKSFEGTESEIERADVIFDRMYRLCIILDDAVFGMNIPSPINILRHYILWNVYFDSEPRSVIYSDLLYNEMTQKLAKLKTARKDYGVGFSSVVEGTYASINYKKKRIIHPHMRRMTYEMMKLVIRGILPTHAYYTFPSMTDKILLRGGLFLRMPLHYNRISTSLEPIEYMCSLCRDGMEYLMMSMVLSQLHNIRPSSFWYDLSNDIVKHIYDEIRADSSIMDAMRVAHTYLWFCNDDIMIAKSMTIANLIHAAFFSKQEHTVRYSPTVFVPAEKVFTRLSDVINEAFVNDYTNFFDLMEASTDKTSSVAKNFQLIEIAVNEGTTKPFYQAVITELVQNSVDAIREFKPKDIRLSVELARDENTLHLSVTDRVGMTSSALISLSVPFLSGKTASELVTGEMGSGFFNVYRDSNSVVIITKDPNTKDVYKISDSPIRQDGRVVDIVRAVGISDIGVDGTTVTVTKTYSNMRTLEADVELIHTYVRNIIRPIDLPIEYNGIPLGIDREQVYENKYFKLIHVRYGYIPSYIYTKGIPFAEMTSYISDKNILTKDLVSALNGVIIDVKHSAYIPVQSRTSIIMDKDALKSFISILQLACYVSIIHQIADGAYDGRVPISNYTSKTRPADALPNIRFADTYVSIKDMVENYTGDINKKISIAMTIARCTSFITTREIPPTHADLDEFIDRLVKHTYDAEIADSVAGIVKMWFEFKDLSPREEQIAVKKIKVNVGTADPAFRDLSNVLTKWVEAYWTVGKRLGIVGIAGDPPPVVVSVEDEKYDGMYRRTTNTIHIRNTIPLLTADSSAHGAWIVKILGSKDIKLITKSLDRTLVGHTVELAFLMAFTNPAAILIHELEHARAKTEETAGTHNDLMLRITEKDAERSYSYDERCNEIYAQILAGGLYDVLFSIL</sequence>
<protein>
    <submittedName>
        <fullName evidence="1">Uncharacterized protein</fullName>
    </submittedName>
</protein>
<organism evidence="1">
    <name type="scientific">viral metagenome</name>
    <dbReference type="NCBI Taxonomy" id="1070528"/>
    <lineage>
        <taxon>unclassified sequences</taxon>
        <taxon>metagenomes</taxon>
        <taxon>organismal metagenomes</taxon>
    </lineage>
</organism>
<dbReference type="InterPro" id="IPR036890">
    <property type="entry name" value="HATPase_C_sf"/>
</dbReference>
<dbReference type="Gene3D" id="3.30.565.10">
    <property type="entry name" value="Histidine kinase-like ATPase, C-terminal domain"/>
    <property type="match status" value="1"/>
</dbReference>
<name>A0A6C0M057_9ZZZZ</name>
<accession>A0A6C0M057</accession>
<reference evidence="1" key="1">
    <citation type="journal article" date="2020" name="Nature">
        <title>Giant virus diversity and host interactions through global metagenomics.</title>
        <authorList>
            <person name="Schulz F."/>
            <person name="Roux S."/>
            <person name="Paez-Espino D."/>
            <person name="Jungbluth S."/>
            <person name="Walsh D.A."/>
            <person name="Denef V.J."/>
            <person name="McMahon K.D."/>
            <person name="Konstantinidis K.T."/>
            <person name="Eloe-Fadrosh E.A."/>
            <person name="Kyrpides N.C."/>
            <person name="Woyke T."/>
        </authorList>
    </citation>
    <scope>NUCLEOTIDE SEQUENCE</scope>
    <source>
        <strain evidence="1">GVMAG-S-1029409-49</strain>
    </source>
</reference>
<evidence type="ECO:0000313" key="1">
    <source>
        <dbReference type="EMBL" id="QHU35665.1"/>
    </source>
</evidence>
<proteinExistence type="predicted"/>
<dbReference type="SUPFAM" id="SSF55874">
    <property type="entry name" value="ATPase domain of HSP90 chaperone/DNA topoisomerase II/histidine kinase"/>
    <property type="match status" value="1"/>
</dbReference>
<dbReference type="EMBL" id="MN740610">
    <property type="protein sequence ID" value="QHU35665.1"/>
    <property type="molecule type" value="Genomic_DNA"/>
</dbReference>